<evidence type="ECO:0000256" key="1">
    <source>
        <dbReference type="ARBA" id="ARBA00022475"/>
    </source>
</evidence>
<dbReference type="STRING" id="152573.SAMN04488051_101237"/>
<evidence type="ECO:0000256" key="4">
    <source>
        <dbReference type="ARBA" id="ARBA00023136"/>
    </source>
</evidence>
<keyword evidence="2 5" id="KW-0812">Transmembrane</keyword>
<dbReference type="PIRSF" id="PIRSF000180">
    <property type="entry name" value="FrdC"/>
    <property type="match status" value="1"/>
</dbReference>
<reference evidence="6 7" key="1">
    <citation type="submission" date="2016-10" db="EMBL/GenBank/DDBJ databases">
        <authorList>
            <person name="de Groot N.N."/>
        </authorList>
    </citation>
    <scope>NUCLEOTIDE SEQUENCE [LARGE SCALE GENOMIC DNA]</scope>
    <source>
        <strain evidence="6 7">CGMCC 1.3430</strain>
    </source>
</reference>
<dbReference type="InterPro" id="IPR034804">
    <property type="entry name" value="SQR/QFR_C/D"/>
</dbReference>
<sequence length="133" mass="15288">MSRKPYQPPMPASWWLKHPAYRFYMLREATVVPLLFFVASLLYGLYALGQGEASWLHYLAWLQQPWVIALNSLALVASLFHAWTFFALFPQVMPLRFGSRTLPAWLMVSAQWAGVLLVILALWWLLGGVDAHQ</sequence>
<keyword evidence="3 5" id="KW-1133">Transmembrane helix</keyword>
<keyword evidence="7" id="KW-1185">Reference proteome</keyword>
<evidence type="ECO:0000313" key="7">
    <source>
        <dbReference type="Proteomes" id="UP000198773"/>
    </source>
</evidence>
<name>A0A1H3XGH9_ALKAM</name>
<dbReference type="EMBL" id="FNRM01000001">
    <property type="protein sequence ID" value="SDZ98459.1"/>
    <property type="molecule type" value="Genomic_DNA"/>
</dbReference>
<feature type="transmembrane region" description="Helical" evidence="5">
    <location>
        <begin position="102"/>
        <end position="126"/>
    </location>
</feature>
<dbReference type="Proteomes" id="UP000198773">
    <property type="component" value="Unassembled WGS sequence"/>
</dbReference>
<evidence type="ECO:0000256" key="3">
    <source>
        <dbReference type="ARBA" id="ARBA00022989"/>
    </source>
</evidence>
<gene>
    <name evidence="6" type="ORF">SAMN04488051_101237</name>
</gene>
<keyword evidence="4 5" id="KW-0472">Membrane</keyword>
<evidence type="ECO:0000313" key="6">
    <source>
        <dbReference type="EMBL" id="SDZ98459.1"/>
    </source>
</evidence>
<dbReference type="GO" id="GO:0016020">
    <property type="term" value="C:membrane"/>
    <property type="evidence" value="ECO:0007669"/>
    <property type="project" value="InterPro"/>
</dbReference>
<dbReference type="InterPro" id="IPR003510">
    <property type="entry name" value="Fumarate_red_C"/>
</dbReference>
<feature type="transmembrane region" description="Helical" evidence="5">
    <location>
        <begin position="66"/>
        <end position="90"/>
    </location>
</feature>
<accession>A0A1H3XGH9</accession>
<dbReference type="AlphaFoldDB" id="A0A1H3XGH9"/>
<dbReference type="Pfam" id="PF02300">
    <property type="entry name" value="Fumarate_red_C"/>
    <property type="match status" value="1"/>
</dbReference>
<dbReference type="RefSeq" id="WP_091338190.1">
    <property type="nucleotide sequence ID" value="NZ_FNRM01000001.1"/>
</dbReference>
<organism evidence="6 7">
    <name type="scientific">Alkalimonas amylolytica</name>
    <dbReference type="NCBI Taxonomy" id="152573"/>
    <lineage>
        <taxon>Bacteria</taxon>
        <taxon>Pseudomonadati</taxon>
        <taxon>Pseudomonadota</taxon>
        <taxon>Gammaproteobacteria</taxon>
        <taxon>Alkalimonas</taxon>
    </lineage>
</organism>
<dbReference type="Gene3D" id="1.20.1300.10">
    <property type="entry name" value="Fumarate reductase/succinate dehydrogenase, transmembrane subunit"/>
    <property type="match status" value="1"/>
</dbReference>
<keyword evidence="1" id="KW-1003">Cell membrane</keyword>
<feature type="transmembrane region" description="Helical" evidence="5">
    <location>
        <begin position="21"/>
        <end position="46"/>
    </location>
</feature>
<dbReference type="OrthoDB" id="8909678at2"/>
<dbReference type="SUPFAM" id="SSF81343">
    <property type="entry name" value="Fumarate reductase respiratory complex transmembrane subunits"/>
    <property type="match status" value="1"/>
</dbReference>
<protein>
    <submittedName>
        <fullName evidence="6">Fumarate reductase subunit C</fullName>
    </submittedName>
</protein>
<evidence type="ECO:0000256" key="2">
    <source>
        <dbReference type="ARBA" id="ARBA00022692"/>
    </source>
</evidence>
<evidence type="ECO:0000256" key="5">
    <source>
        <dbReference type="SAM" id="Phobius"/>
    </source>
</evidence>
<proteinExistence type="predicted"/>